<evidence type="ECO:0000256" key="4">
    <source>
        <dbReference type="ARBA" id="ARBA00022989"/>
    </source>
</evidence>
<dbReference type="PANTHER" id="PTHR28259">
    <property type="entry name" value="FLUORIDE EXPORT PROTEIN 1-RELATED"/>
    <property type="match status" value="1"/>
</dbReference>
<dbReference type="AlphaFoldDB" id="A0A7X0RHT6"/>
<accession>A0A7X0RHT6</accession>
<reference evidence="11 12" key="1">
    <citation type="submission" date="2020-08" db="EMBL/GenBank/DDBJ databases">
        <authorList>
            <person name="Seo M.-J."/>
        </authorList>
    </citation>
    <scope>NUCLEOTIDE SEQUENCE [LARGE SCALE GENOMIC DNA]</scope>
    <source>
        <strain evidence="11 12">KIGAM211</strain>
    </source>
</reference>
<evidence type="ECO:0000256" key="1">
    <source>
        <dbReference type="ARBA" id="ARBA00004651"/>
    </source>
</evidence>
<evidence type="ECO:0000256" key="2">
    <source>
        <dbReference type="ARBA" id="ARBA00022475"/>
    </source>
</evidence>
<keyword evidence="10" id="KW-0813">Transport</keyword>
<dbReference type="GO" id="GO:0062054">
    <property type="term" value="F:fluoride channel activity"/>
    <property type="evidence" value="ECO:0007669"/>
    <property type="project" value="UniProtKB-UniRule"/>
</dbReference>
<keyword evidence="10" id="KW-0479">Metal-binding</keyword>
<feature type="transmembrane region" description="Helical" evidence="10">
    <location>
        <begin position="65"/>
        <end position="86"/>
    </location>
</feature>
<comment type="caution">
    <text evidence="11">The sequence shown here is derived from an EMBL/GenBank/DDBJ whole genome shotgun (WGS) entry which is preliminary data.</text>
</comment>
<protein>
    <recommendedName>
        <fullName evidence="10">Fluoride-specific ion channel FluC</fullName>
    </recommendedName>
</protein>
<proteinExistence type="inferred from homology"/>
<dbReference type="Pfam" id="PF02537">
    <property type="entry name" value="CRCB"/>
    <property type="match status" value="1"/>
</dbReference>
<name>A0A7X0RHT6_9ACTN</name>
<dbReference type="GO" id="GO:0140114">
    <property type="term" value="P:cellular detoxification of fluoride"/>
    <property type="evidence" value="ECO:0007669"/>
    <property type="project" value="UniProtKB-UniRule"/>
</dbReference>
<evidence type="ECO:0000256" key="6">
    <source>
        <dbReference type="ARBA" id="ARBA00023303"/>
    </source>
</evidence>
<evidence type="ECO:0000256" key="5">
    <source>
        <dbReference type="ARBA" id="ARBA00023136"/>
    </source>
</evidence>
<comment type="subcellular location">
    <subcellularLocation>
        <location evidence="1 10">Cell membrane</location>
        <topology evidence="1 10">Multi-pass membrane protein</topology>
    </subcellularLocation>
</comment>
<sequence>MTPAPPPRMVAAVALGGALGALLRWALGQLVPDGSGFPWTTFAINVSGSFALALLPALAAVRRSALLTVGLGTGVLGGYTTLSAYSEQARALLADGHAAMAAAYLLGTLVACLVAVALADRLSTAPERTSFDDADGDR</sequence>
<keyword evidence="4 10" id="KW-1133">Transmembrane helix</keyword>
<comment type="similarity">
    <text evidence="7 10">Belongs to the fluoride channel Fluc/FEX (TC 1.A.43) family.</text>
</comment>
<evidence type="ECO:0000256" key="8">
    <source>
        <dbReference type="ARBA" id="ARBA00035585"/>
    </source>
</evidence>
<feature type="transmembrane region" description="Helical" evidence="10">
    <location>
        <begin position="38"/>
        <end position="58"/>
    </location>
</feature>
<keyword evidence="10" id="KW-0406">Ion transport</keyword>
<keyword evidence="3 10" id="KW-0812">Transmembrane</keyword>
<feature type="binding site" evidence="10">
    <location>
        <position position="80"/>
    </location>
    <ligand>
        <name>Na(+)</name>
        <dbReference type="ChEBI" id="CHEBI:29101"/>
        <note>structural</note>
    </ligand>
</feature>
<dbReference type="EMBL" id="JACKXE010000001">
    <property type="protein sequence ID" value="MBB6628442.1"/>
    <property type="molecule type" value="Genomic_DNA"/>
</dbReference>
<keyword evidence="2 10" id="KW-1003">Cell membrane</keyword>
<organism evidence="11 12">
    <name type="scientific">Nocardioides luti</name>
    <dbReference type="NCBI Taxonomy" id="2761101"/>
    <lineage>
        <taxon>Bacteria</taxon>
        <taxon>Bacillati</taxon>
        <taxon>Actinomycetota</taxon>
        <taxon>Actinomycetes</taxon>
        <taxon>Propionibacteriales</taxon>
        <taxon>Nocardioidaceae</taxon>
        <taxon>Nocardioides</taxon>
    </lineage>
</organism>
<keyword evidence="6 10" id="KW-0407">Ion channel</keyword>
<keyword evidence="12" id="KW-1185">Reference proteome</keyword>
<dbReference type="GO" id="GO:0046872">
    <property type="term" value="F:metal ion binding"/>
    <property type="evidence" value="ECO:0007669"/>
    <property type="project" value="UniProtKB-KW"/>
</dbReference>
<dbReference type="Proteomes" id="UP000523955">
    <property type="component" value="Unassembled WGS sequence"/>
</dbReference>
<evidence type="ECO:0000256" key="9">
    <source>
        <dbReference type="ARBA" id="ARBA00049940"/>
    </source>
</evidence>
<dbReference type="PANTHER" id="PTHR28259:SF1">
    <property type="entry name" value="FLUORIDE EXPORT PROTEIN 1-RELATED"/>
    <property type="match status" value="1"/>
</dbReference>
<feature type="transmembrane region" description="Helical" evidence="10">
    <location>
        <begin position="98"/>
        <end position="119"/>
    </location>
</feature>
<feature type="binding site" evidence="10">
    <location>
        <position position="77"/>
    </location>
    <ligand>
        <name>Na(+)</name>
        <dbReference type="ChEBI" id="CHEBI:29101"/>
        <note>structural</note>
    </ligand>
</feature>
<evidence type="ECO:0000256" key="3">
    <source>
        <dbReference type="ARBA" id="ARBA00022692"/>
    </source>
</evidence>
<evidence type="ECO:0000256" key="7">
    <source>
        <dbReference type="ARBA" id="ARBA00035120"/>
    </source>
</evidence>
<dbReference type="GO" id="GO:0005886">
    <property type="term" value="C:plasma membrane"/>
    <property type="evidence" value="ECO:0007669"/>
    <property type="project" value="UniProtKB-SubCell"/>
</dbReference>
<dbReference type="RefSeq" id="WP_185253498.1">
    <property type="nucleotide sequence ID" value="NZ_JACKXE010000001.1"/>
</dbReference>
<keyword evidence="5 10" id="KW-0472">Membrane</keyword>
<dbReference type="HAMAP" id="MF_00454">
    <property type="entry name" value="FluC"/>
    <property type="match status" value="1"/>
</dbReference>
<dbReference type="InterPro" id="IPR003691">
    <property type="entry name" value="FluC"/>
</dbReference>
<comment type="function">
    <text evidence="9 10">Fluoride-specific ion channel. Important for reducing fluoride concentration in the cell, thus reducing its toxicity.</text>
</comment>
<evidence type="ECO:0000313" key="12">
    <source>
        <dbReference type="Proteomes" id="UP000523955"/>
    </source>
</evidence>
<comment type="catalytic activity">
    <reaction evidence="8">
        <text>fluoride(in) = fluoride(out)</text>
        <dbReference type="Rhea" id="RHEA:76159"/>
        <dbReference type="ChEBI" id="CHEBI:17051"/>
    </reaction>
    <physiologicalReaction direction="left-to-right" evidence="8">
        <dbReference type="Rhea" id="RHEA:76160"/>
    </physiologicalReaction>
</comment>
<evidence type="ECO:0000313" key="11">
    <source>
        <dbReference type="EMBL" id="MBB6628442.1"/>
    </source>
</evidence>
<gene>
    <name evidence="10" type="primary">fluC</name>
    <name evidence="10" type="synonym">crcB</name>
    <name evidence="11" type="ORF">H5V45_14045</name>
</gene>
<evidence type="ECO:0000256" key="10">
    <source>
        <dbReference type="HAMAP-Rule" id="MF_00454"/>
    </source>
</evidence>
<keyword evidence="10" id="KW-0915">Sodium</keyword>
<comment type="activity regulation">
    <text evidence="10">Na(+) is not transported, but it plays an essential structural role and its presence is essential for fluoride channel function.</text>
</comment>